<dbReference type="Gene3D" id="3.30.70.270">
    <property type="match status" value="2"/>
</dbReference>
<feature type="domain" description="Reverse transcriptase/retrotransposon-derived protein RNase H-like" evidence="4">
    <location>
        <begin position="111"/>
        <end position="163"/>
    </location>
</feature>
<dbReference type="FunFam" id="3.30.70.270:FF:000115">
    <property type="entry name" value="Polyprotein of retroviral origin, putative"/>
    <property type="match status" value="1"/>
</dbReference>
<evidence type="ECO:0000313" key="5">
    <source>
        <dbReference type="EMBL" id="KRY14746.1"/>
    </source>
</evidence>
<accession>A0A0V0ZRH7</accession>
<dbReference type="PANTHER" id="PTHR37984">
    <property type="entry name" value="PROTEIN CBG26694"/>
    <property type="match status" value="1"/>
</dbReference>
<dbReference type="EMBL" id="JYDQ01000109">
    <property type="protein sequence ID" value="KRY14746.1"/>
    <property type="molecule type" value="Genomic_DNA"/>
</dbReference>
<feature type="compositionally biased region" description="Basic and acidic residues" evidence="2">
    <location>
        <begin position="300"/>
        <end position="312"/>
    </location>
</feature>
<keyword evidence="6" id="KW-1185">Reference proteome</keyword>
<dbReference type="OrthoDB" id="10350250at2759"/>
<reference evidence="5 6" key="1">
    <citation type="submission" date="2015-01" db="EMBL/GenBank/DDBJ databases">
        <title>Evolution of Trichinella species and genotypes.</title>
        <authorList>
            <person name="Korhonen P.K."/>
            <person name="Edoardo P."/>
            <person name="Giuseppe L.R."/>
            <person name="Gasser R.B."/>
        </authorList>
    </citation>
    <scope>NUCLEOTIDE SEQUENCE [LARGE SCALE GENOMIC DNA]</scope>
    <source>
        <strain evidence="5">ISS2496</strain>
    </source>
</reference>
<feature type="domain" description="Reverse transcriptase" evidence="3">
    <location>
        <begin position="1"/>
        <end position="47"/>
    </location>
</feature>
<dbReference type="Pfam" id="PF17919">
    <property type="entry name" value="RT_RNaseH_2"/>
    <property type="match status" value="1"/>
</dbReference>
<evidence type="ECO:0000259" key="4">
    <source>
        <dbReference type="Pfam" id="PF17919"/>
    </source>
</evidence>
<dbReference type="InterPro" id="IPR043128">
    <property type="entry name" value="Rev_trsase/Diguanyl_cyclase"/>
</dbReference>
<keyword evidence="1" id="KW-0511">Multifunctional enzyme</keyword>
<dbReference type="STRING" id="990121.A0A0V0ZRH7"/>
<dbReference type="InterPro" id="IPR000477">
    <property type="entry name" value="RT_dom"/>
</dbReference>
<dbReference type="InterPro" id="IPR050951">
    <property type="entry name" value="Retrovirus_Pol_polyprotein"/>
</dbReference>
<feature type="compositionally biased region" description="Polar residues" evidence="2">
    <location>
        <begin position="332"/>
        <end position="352"/>
    </location>
</feature>
<dbReference type="SUPFAM" id="SSF56672">
    <property type="entry name" value="DNA/RNA polymerases"/>
    <property type="match status" value="1"/>
</dbReference>
<dbReference type="GO" id="GO:0003824">
    <property type="term" value="F:catalytic activity"/>
    <property type="evidence" value="ECO:0007669"/>
    <property type="project" value="UniProtKB-KW"/>
</dbReference>
<dbReference type="AlphaFoldDB" id="A0A0V0ZRH7"/>
<dbReference type="InterPro" id="IPR041577">
    <property type="entry name" value="RT_RNaseH_2"/>
</dbReference>
<protein>
    <submittedName>
        <fullName evidence="5">Retrovirus-related Pol polyprotein from transposon 17.6</fullName>
    </submittedName>
</protein>
<dbReference type="Pfam" id="PF00078">
    <property type="entry name" value="RVT_1"/>
    <property type="match status" value="1"/>
</dbReference>
<dbReference type="InterPro" id="IPR043502">
    <property type="entry name" value="DNA/RNA_pol_sf"/>
</dbReference>
<name>A0A0V0ZRH7_9BILA</name>
<evidence type="ECO:0000259" key="3">
    <source>
        <dbReference type="Pfam" id="PF00078"/>
    </source>
</evidence>
<evidence type="ECO:0000256" key="2">
    <source>
        <dbReference type="SAM" id="MobiDB-lite"/>
    </source>
</evidence>
<dbReference type="PANTHER" id="PTHR37984:SF5">
    <property type="entry name" value="PROTEIN NYNRIN-LIKE"/>
    <property type="match status" value="1"/>
</dbReference>
<evidence type="ECO:0000313" key="6">
    <source>
        <dbReference type="Proteomes" id="UP000054783"/>
    </source>
</evidence>
<evidence type="ECO:0000256" key="1">
    <source>
        <dbReference type="ARBA" id="ARBA00023268"/>
    </source>
</evidence>
<gene>
    <name evidence="5" type="primary">pol</name>
    <name evidence="5" type="ORF">T12_14733</name>
</gene>
<proteinExistence type="predicted"/>
<organism evidence="5 6">
    <name type="scientific">Trichinella patagoniensis</name>
    <dbReference type="NCBI Taxonomy" id="990121"/>
    <lineage>
        <taxon>Eukaryota</taxon>
        <taxon>Metazoa</taxon>
        <taxon>Ecdysozoa</taxon>
        <taxon>Nematoda</taxon>
        <taxon>Enoplea</taxon>
        <taxon>Dorylaimia</taxon>
        <taxon>Trichinellida</taxon>
        <taxon>Trichinellidae</taxon>
        <taxon>Trichinella</taxon>
    </lineage>
</organism>
<feature type="region of interest" description="Disordered" evidence="2">
    <location>
        <begin position="276"/>
        <end position="361"/>
    </location>
</feature>
<sequence>MIVFSKDAAEHLEKLEEVFSRLQGAGLKIKPSKCHVFQERVKYLGHVVSRDGVQPDPEKIKAVEQWPIPKCSKELQQFLGLASYYRRFVKGFAQIAEPRRRLTEKGKLWNWADECDKAFLHLKSQLTKQPVLTHPDFKIPFLVDTDASGDGLGAVLSQDIAGKEHGNAGPGMGAKAIPVLLIGAKIHSQNGSRQFDVAKELQRTRRSGCTMAATVRRIRLRSYLSAGQKTSKRRRAIKGIVQAVWPKYPYILHNNRQYSALKSEMATQSYMACVDTSSAGDGTTERSGYRTDMPVGGYKDTSRKMPDWKQQDAAESITTKRSVDGKRRHPAPQTNGARRAQSRSPTGSTTNVAPRHPAMPS</sequence>
<comment type="caution">
    <text evidence="5">The sequence shown here is derived from an EMBL/GenBank/DDBJ whole genome shotgun (WGS) entry which is preliminary data.</text>
</comment>
<dbReference type="Proteomes" id="UP000054783">
    <property type="component" value="Unassembled WGS sequence"/>
</dbReference>